<dbReference type="Proteomes" id="UP000192491">
    <property type="component" value="Unassembled WGS sequence"/>
</dbReference>
<sequence>MCGYLLLPLPDNQQNDGQYMRLITFLGTGTYAETRYTFNGQECQTRYVAAALATFLQADEITVLATEQAYASHAQGLTEELERLQLPRPTIRSIPSGGNTEELWQQFAIISEAVTAGGVAHVSFDITHGFRAQPFFAAAVINYLRSTLDTVPAMQAFYGEWRKDETTSPIWDISTFIGLLNWSSSLQSFMKTGHGAGLATLARQENAAIQKAGQGERPRTLASLAESIRAFSDNISTVRVPQIITGKERGSASDVLAKIAQSEAEVRTHFMPLFPVLEQLQAKLQAIPADSLFSPQGHQAMLALAKWYVSYERYPEAAIVLREAWVSLYAETQGADEQQLKPDVRSNMESRWNAAAGKDSAERIADQIRNVRNDIQHGGFKEKDARNPANSLIRDLQILLDKFEAKLSDNSSIFEKIIVKS</sequence>
<evidence type="ECO:0000313" key="2">
    <source>
        <dbReference type="Proteomes" id="UP000192491"/>
    </source>
</evidence>
<reference evidence="1 2" key="1">
    <citation type="submission" date="2017-01" db="EMBL/GenBank/DDBJ databases">
        <title>Novel large sulfur bacteria in the metagenomes of groundwater-fed chemosynthetic microbial mats in the Lake Huron basin.</title>
        <authorList>
            <person name="Sharrar A.M."/>
            <person name="Flood B.E."/>
            <person name="Bailey J.V."/>
            <person name="Jones D.S."/>
            <person name="Biddanda B."/>
            <person name="Ruberg S.A."/>
            <person name="Marcus D.N."/>
            <person name="Dick G.J."/>
        </authorList>
    </citation>
    <scope>NUCLEOTIDE SEQUENCE [LARGE SCALE GENOMIC DNA]</scope>
    <source>
        <strain evidence="1">A8</strain>
    </source>
</reference>
<proteinExistence type="predicted"/>
<evidence type="ECO:0008006" key="3">
    <source>
        <dbReference type="Google" id="ProtNLM"/>
    </source>
</evidence>
<accession>A0A1Y1QW95</accession>
<dbReference type="SUPFAM" id="SSF160980">
    <property type="entry name" value="SSO1389-like"/>
    <property type="match status" value="1"/>
</dbReference>
<dbReference type="EMBL" id="MTEJ01000017">
    <property type="protein sequence ID" value="OQX15239.1"/>
    <property type="molecule type" value="Genomic_DNA"/>
</dbReference>
<organism evidence="1 2">
    <name type="scientific">Thiothrix lacustris</name>
    <dbReference type="NCBI Taxonomy" id="525917"/>
    <lineage>
        <taxon>Bacteria</taxon>
        <taxon>Pseudomonadati</taxon>
        <taxon>Pseudomonadota</taxon>
        <taxon>Gammaproteobacteria</taxon>
        <taxon>Thiotrichales</taxon>
        <taxon>Thiotrichaceae</taxon>
        <taxon>Thiothrix</taxon>
    </lineage>
</organism>
<protein>
    <recommendedName>
        <fullName evidence="3">CRISPR-associated protein</fullName>
    </recommendedName>
</protein>
<name>A0A1Y1QW95_9GAMM</name>
<comment type="caution">
    <text evidence="1">The sequence shown here is derived from an EMBL/GenBank/DDBJ whole genome shotgun (WGS) entry which is preliminary data.</text>
</comment>
<gene>
    <name evidence="1" type="ORF">BWK73_07365</name>
</gene>
<dbReference type="InterPro" id="IPR013383">
    <property type="entry name" value="CRISPR-assoc_prot_DxTHG_CS"/>
</dbReference>
<dbReference type="NCBIfam" id="TIGR02549">
    <property type="entry name" value="CRISPR_DxTHG"/>
    <property type="match status" value="1"/>
</dbReference>
<evidence type="ECO:0000313" key="1">
    <source>
        <dbReference type="EMBL" id="OQX15239.1"/>
    </source>
</evidence>
<dbReference type="AlphaFoldDB" id="A0A1Y1QW95"/>